<gene>
    <name evidence="4" type="ORF">WA026_003894</name>
</gene>
<evidence type="ECO:0008006" key="6">
    <source>
        <dbReference type="Google" id="ProtNLM"/>
    </source>
</evidence>
<name>A0AAW1UG07_9CUCU</name>
<dbReference type="EMBL" id="JARQZJ010000061">
    <property type="protein sequence ID" value="KAK9879080.1"/>
    <property type="molecule type" value="Genomic_DNA"/>
</dbReference>
<accession>A0AAW1UG07</accession>
<dbReference type="SMART" id="SM00700">
    <property type="entry name" value="JHBP"/>
    <property type="match status" value="1"/>
</dbReference>
<evidence type="ECO:0000256" key="3">
    <source>
        <dbReference type="ARBA" id="ARBA00060902"/>
    </source>
</evidence>
<dbReference type="PANTHER" id="PTHR11008:SF32">
    <property type="entry name" value="CIRCADIAN CLOCK-CONTROLLED PROTEIN DAYWAKE-RELATED"/>
    <property type="match status" value="1"/>
</dbReference>
<organism evidence="4 5">
    <name type="scientific">Henosepilachna vigintioctopunctata</name>
    <dbReference type="NCBI Taxonomy" id="420089"/>
    <lineage>
        <taxon>Eukaryota</taxon>
        <taxon>Metazoa</taxon>
        <taxon>Ecdysozoa</taxon>
        <taxon>Arthropoda</taxon>
        <taxon>Hexapoda</taxon>
        <taxon>Insecta</taxon>
        <taxon>Pterygota</taxon>
        <taxon>Neoptera</taxon>
        <taxon>Endopterygota</taxon>
        <taxon>Coleoptera</taxon>
        <taxon>Polyphaga</taxon>
        <taxon>Cucujiformia</taxon>
        <taxon>Coccinelloidea</taxon>
        <taxon>Coccinellidae</taxon>
        <taxon>Epilachninae</taxon>
        <taxon>Epilachnini</taxon>
        <taxon>Henosepilachna</taxon>
    </lineage>
</organism>
<protein>
    <recommendedName>
        <fullName evidence="6">Protein takeout</fullName>
    </recommendedName>
</protein>
<evidence type="ECO:0000313" key="4">
    <source>
        <dbReference type="EMBL" id="KAK9879080.1"/>
    </source>
</evidence>
<dbReference type="Pfam" id="PF06585">
    <property type="entry name" value="JHBP"/>
    <property type="match status" value="1"/>
</dbReference>
<keyword evidence="2" id="KW-0090">Biological rhythms</keyword>
<dbReference type="InterPro" id="IPR038606">
    <property type="entry name" value="To_sf"/>
</dbReference>
<sequence length="244" mass="27357">MVLLPFYLISVVAVYMVNGLRLPSYLKPCKVRTPTFSQCGVENGNAAIPVMMKGDRKFGFPSLNPLKVELIELSSGDLKLNGTNVLVKGLPEAQLTDIKANLDEQTIYLEIYDPHIELDFNYQVGGKISSLPVAGEGPAEIHLYNTTYKYKLDFTTYKKKGKDHAKFEKGDLNLEATKITLHFDNLFNGNKLLGDNINKFLNENWPQLLVDLRPGISGIVESVLKGVLVNIFDKVPMQEIFLDY</sequence>
<comment type="caution">
    <text evidence="4">The sequence shown here is derived from an EMBL/GenBank/DDBJ whole genome shotgun (WGS) entry which is preliminary data.</text>
</comment>
<dbReference type="InterPro" id="IPR010562">
    <property type="entry name" value="Haemolymph_juvenile_hormone-bd"/>
</dbReference>
<comment type="similarity">
    <text evidence="3">Belongs to the TO family.</text>
</comment>
<dbReference type="GO" id="GO:0005615">
    <property type="term" value="C:extracellular space"/>
    <property type="evidence" value="ECO:0007669"/>
    <property type="project" value="TreeGrafter"/>
</dbReference>
<evidence type="ECO:0000256" key="2">
    <source>
        <dbReference type="ARBA" id="ARBA00023108"/>
    </source>
</evidence>
<dbReference type="AlphaFoldDB" id="A0AAW1UG07"/>
<dbReference type="Gene3D" id="3.15.10.30">
    <property type="entry name" value="Haemolymph juvenile hormone binding protein"/>
    <property type="match status" value="1"/>
</dbReference>
<keyword evidence="1" id="KW-0732">Signal</keyword>
<dbReference type="PANTHER" id="PTHR11008">
    <property type="entry name" value="PROTEIN TAKEOUT-LIKE PROTEIN"/>
    <property type="match status" value="1"/>
</dbReference>
<dbReference type="Proteomes" id="UP001431783">
    <property type="component" value="Unassembled WGS sequence"/>
</dbReference>
<evidence type="ECO:0000256" key="1">
    <source>
        <dbReference type="ARBA" id="ARBA00022729"/>
    </source>
</evidence>
<dbReference type="GO" id="GO:0007623">
    <property type="term" value="P:circadian rhythm"/>
    <property type="evidence" value="ECO:0007669"/>
    <property type="project" value="UniProtKB-ARBA"/>
</dbReference>
<keyword evidence="5" id="KW-1185">Reference proteome</keyword>
<evidence type="ECO:0000313" key="5">
    <source>
        <dbReference type="Proteomes" id="UP001431783"/>
    </source>
</evidence>
<dbReference type="FunFam" id="3.15.10.30:FF:000001">
    <property type="entry name" value="Takeout-like protein 1"/>
    <property type="match status" value="1"/>
</dbReference>
<reference evidence="4 5" key="1">
    <citation type="submission" date="2023-03" db="EMBL/GenBank/DDBJ databases">
        <title>Genome insight into feeding habits of ladybird beetles.</title>
        <authorList>
            <person name="Li H.-S."/>
            <person name="Huang Y.-H."/>
            <person name="Pang H."/>
        </authorList>
    </citation>
    <scope>NUCLEOTIDE SEQUENCE [LARGE SCALE GENOMIC DNA]</scope>
    <source>
        <strain evidence="4">SYSU_2023b</strain>
        <tissue evidence="4">Whole body</tissue>
    </source>
</reference>
<proteinExistence type="inferred from homology"/>